<sequence>MESLTSKCSPLQWARRRWPGRPGWRGPSPSNPVVSRNHRPRMHPAMIFLLLALSCLVSLTTAASSSHGDSATPRRSPLSAETLLVDTRIPVFVGGHWQIMSEDEHRRHLRLQKKVARRADGSSTSSSSSSGGDEATSTIAIPVHTTTPAASPLPSPFDGALAANFSGDNDGACPKFINSFLSDATFKQCYPFSLLLQGSSSFFEAEKSLVSITQVLDATCAADADFCTGYLADLAASLVSTANCAEDFAQQNSVVVQAHMGMLAYRVVYDAACLKDNVEDDDGDPDGGSSSNSEASSYCFASAVTNLTTTANAYLYFLPLNSTYPARASPDCDHCTAATLGVFQAATADRSQPIADTYEGAAARVNEVCGADFVNATLAAATEESAATTAAGSPASALLMLLPLLVTVLSHWW</sequence>
<protein>
    <recommendedName>
        <fullName evidence="2">DUF7729 domain-containing protein</fullName>
    </recommendedName>
</protein>
<accession>A0AAN9UBU2</accession>
<dbReference type="PANTHER" id="PTHR39460:SF1">
    <property type="entry name" value="C6 TRANSCRIPTION FACTOR"/>
    <property type="match status" value="1"/>
</dbReference>
<dbReference type="InterPro" id="IPR056146">
    <property type="entry name" value="DUF7729"/>
</dbReference>
<evidence type="ECO:0000256" key="1">
    <source>
        <dbReference type="SAM" id="MobiDB-lite"/>
    </source>
</evidence>
<name>A0AAN9UBU2_9PEZI</name>
<feature type="compositionally biased region" description="Low complexity" evidence="1">
    <location>
        <begin position="121"/>
        <end position="136"/>
    </location>
</feature>
<evidence type="ECO:0000313" key="4">
    <source>
        <dbReference type="Proteomes" id="UP001320420"/>
    </source>
</evidence>
<proteinExistence type="predicted"/>
<dbReference type="Pfam" id="PF24855">
    <property type="entry name" value="DUF7729"/>
    <property type="match status" value="2"/>
</dbReference>
<dbReference type="AlphaFoldDB" id="A0AAN9UBU2"/>
<gene>
    <name evidence="3" type="ORF">SLS62_011245</name>
</gene>
<dbReference type="EMBL" id="JAKJXP020000180">
    <property type="protein sequence ID" value="KAK7739627.1"/>
    <property type="molecule type" value="Genomic_DNA"/>
</dbReference>
<reference evidence="3 4" key="1">
    <citation type="submission" date="2024-02" db="EMBL/GenBank/DDBJ databases">
        <title>De novo assembly and annotation of 12 fungi associated with fruit tree decline syndrome in Ontario, Canada.</title>
        <authorList>
            <person name="Sulman M."/>
            <person name="Ellouze W."/>
            <person name="Ilyukhin E."/>
        </authorList>
    </citation>
    <scope>NUCLEOTIDE SEQUENCE [LARGE SCALE GENOMIC DNA]</scope>
    <source>
        <strain evidence="3 4">M11/M66-122</strain>
    </source>
</reference>
<feature type="domain" description="DUF7729" evidence="2">
    <location>
        <begin position="152"/>
        <end position="279"/>
    </location>
</feature>
<dbReference type="Proteomes" id="UP001320420">
    <property type="component" value="Unassembled WGS sequence"/>
</dbReference>
<dbReference type="PANTHER" id="PTHR39460">
    <property type="entry name" value="EXPRESSED PROTEIN"/>
    <property type="match status" value="1"/>
</dbReference>
<comment type="caution">
    <text evidence="3">The sequence shown here is derived from an EMBL/GenBank/DDBJ whole genome shotgun (WGS) entry which is preliminary data.</text>
</comment>
<keyword evidence="4" id="KW-1185">Reference proteome</keyword>
<feature type="domain" description="DUF7729" evidence="2">
    <location>
        <begin position="291"/>
        <end position="377"/>
    </location>
</feature>
<evidence type="ECO:0000313" key="3">
    <source>
        <dbReference type="EMBL" id="KAK7739627.1"/>
    </source>
</evidence>
<organism evidence="3 4">
    <name type="scientific">Diatrype stigma</name>
    <dbReference type="NCBI Taxonomy" id="117547"/>
    <lineage>
        <taxon>Eukaryota</taxon>
        <taxon>Fungi</taxon>
        <taxon>Dikarya</taxon>
        <taxon>Ascomycota</taxon>
        <taxon>Pezizomycotina</taxon>
        <taxon>Sordariomycetes</taxon>
        <taxon>Xylariomycetidae</taxon>
        <taxon>Xylariales</taxon>
        <taxon>Diatrypaceae</taxon>
        <taxon>Diatrype</taxon>
    </lineage>
</organism>
<feature type="region of interest" description="Disordered" evidence="1">
    <location>
        <begin position="113"/>
        <end position="136"/>
    </location>
</feature>
<evidence type="ECO:0000259" key="2">
    <source>
        <dbReference type="Pfam" id="PF24855"/>
    </source>
</evidence>